<keyword evidence="6" id="KW-0449">Lipoprotein</keyword>
<accession>A0ABP3WUA1</accession>
<dbReference type="Proteomes" id="UP001500359">
    <property type="component" value="Unassembled WGS sequence"/>
</dbReference>
<evidence type="ECO:0000256" key="4">
    <source>
        <dbReference type="ARBA" id="ARBA00023139"/>
    </source>
</evidence>
<evidence type="ECO:0000313" key="7">
    <source>
        <dbReference type="EMBL" id="GAA0856418.1"/>
    </source>
</evidence>
<comment type="caution">
    <text evidence="7">The sequence shown here is derived from an EMBL/GenBank/DDBJ whole genome shotgun (WGS) entry which is preliminary data.</text>
</comment>
<keyword evidence="4" id="KW-0564">Palmitate</keyword>
<evidence type="ECO:0000256" key="6">
    <source>
        <dbReference type="ARBA" id="ARBA00023288"/>
    </source>
</evidence>
<evidence type="ECO:0000256" key="3">
    <source>
        <dbReference type="ARBA" id="ARBA00023136"/>
    </source>
</evidence>
<dbReference type="Pfam" id="PF13627">
    <property type="entry name" value="LptM_cons"/>
    <property type="match status" value="1"/>
</dbReference>
<organism evidence="7 8">
    <name type="scientific">Aliiglaciecola litoralis</name>
    <dbReference type="NCBI Taxonomy" id="582857"/>
    <lineage>
        <taxon>Bacteria</taxon>
        <taxon>Pseudomonadati</taxon>
        <taxon>Pseudomonadota</taxon>
        <taxon>Gammaproteobacteria</taxon>
        <taxon>Alteromonadales</taxon>
        <taxon>Alteromonadaceae</taxon>
        <taxon>Aliiglaciecola</taxon>
    </lineage>
</organism>
<keyword evidence="8" id="KW-1185">Reference proteome</keyword>
<evidence type="ECO:0000313" key="8">
    <source>
        <dbReference type="Proteomes" id="UP001500359"/>
    </source>
</evidence>
<proteinExistence type="predicted"/>
<evidence type="ECO:0000256" key="5">
    <source>
        <dbReference type="ARBA" id="ARBA00023237"/>
    </source>
</evidence>
<evidence type="ECO:0008006" key="9">
    <source>
        <dbReference type="Google" id="ProtNLM"/>
    </source>
</evidence>
<protein>
    <recommendedName>
        <fullName evidence="9">Lipoprotein-attachment site-containing protein</fullName>
    </recommendedName>
</protein>
<dbReference type="EMBL" id="BAAAFD010000004">
    <property type="protein sequence ID" value="GAA0856418.1"/>
    <property type="molecule type" value="Genomic_DNA"/>
</dbReference>
<gene>
    <name evidence="7" type="ORF">GCM10009114_18270</name>
</gene>
<keyword evidence="3" id="KW-0472">Membrane</keyword>
<dbReference type="PROSITE" id="PS51257">
    <property type="entry name" value="PROKAR_LIPOPROTEIN"/>
    <property type="match status" value="1"/>
</dbReference>
<dbReference type="NCBIfam" id="NF047847">
    <property type="entry name" value="SS_mature_LptM"/>
    <property type="match status" value="1"/>
</dbReference>
<comment type="subcellular location">
    <subcellularLocation>
        <location evidence="1">Cell outer membrane</location>
        <topology evidence="1">Lipid-anchor</topology>
    </subcellularLocation>
</comment>
<dbReference type="InterPro" id="IPR032831">
    <property type="entry name" value="LptM_cons"/>
</dbReference>
<evidence type="ECO:0000256" key="2">
    <source>
        <dbReference type="ARBA" id="ARBA00022729"/>
    </source>
</evidence>
<keyword evidence="2" id="KW-0732">Signal</keyword>
<reference evidence="8" key="1">
    <citation type="journal article" date="2019" name="Int. J. Syst. Evol. Microbiol.">
        <title>The Global Catalogue of Microorganisms (GCM) 10K type strain sequencing project: providing services to taxonomists for standard genome sequencing and annotation.</title>
        <authorList>
            <consortium name="The Broad Institute Genomics Platform"/>
            <consortium name="The Broad Institute Genome Sequencing Center for Infectious Disease"/>
            <person name="Wu L."/>
            <person name="Ma J."/>
        </authorList>
    </citation>
    <scope>NUCLEOTIDE SEQUENCE [LARGE SCALE GENOMIC DNA]</scope>
    <source>
        <strain evidence="8">JCM 15896</strain>
    </source>
</reference>
<evidence type="ECO:0000256" key="1">
    <source>
        <dbReference type="ARBA" id="ARBA00004459"/>
    </source>
</evidence>
<sequence>MKYLPILLLSSVLISGCGVKGDLTLPEAQNDANVEQVKSQTEEQQ</sequence>
<name>A0ABP3WUA1_9ALTE</name>
<keyword evidence="5" id="KW-0998">Cell outer membrane</keyword>